<proteinExistence type="predicted"/>
<organism evidence="5 6">
    <name type="scientific">Microbacterium galbum</name>
    <dbReference type="NCBI Taxonomy" id="3075994"/>
    <lineage>
        <taxon>Bacteria</taxon>
        <taxon>Bacillati</taxon>
        <taxon>Actinomycetota</taxon>
        <taxon>Actinomycetes</taxon>
        <taxon>Micrococcales</taxon>
        <taxon>Microbacteriaceae</taxon>
        <taxon>Microbacterium</taxon>
    </lineage>
</organism>
<dbReference type="InterPro" id="IPR050109">
    <property type="entry name" value="HTH-type_TetR-like_transc_reg"/>
</dbReference>
<dbReference type="Gene3D" id="1.10.357.10">
    <property type="entry name" value="Tetracycline Repressor, domain 2"/>
    <property type="match status" value="1"/>
</dbReference>
<evidence type="ECO:0000256" key="1">
    <source>
        <dbReference type="ARBA" id="ARBA00023125"/>
    </source>
</evidence>
<feature type="domain" description="HTH tetR-type" evidence="4">
    <location>
        <begin position="37"/>
        <end position="97"/>
    </location>
</feature>
<dbReference type="Gene3D" id="1.10.10.60">
    <property type="entry name" value="Homeodomain-like"/>
    <property type="match status" value="1"/>
</dbReference>
<accession>A0ABU3TBH4</accession>
<dbReference type="Proteomes" id="UP001263371">
    <property type="component" value="Unassembled WGS sequence"/>
</dbReference>
<dbReference type="Pfam" id="PF00440">
    <property type="entry name" value="TetR_N"/>
    <property type="match status" value="1"/>
</dbReference>
<evidence type="ECO:0000313" key="5">
    <source>
        <dbReference type="EMBL" id="MDU0368684.1"/>
    </source>
</evidence>
<feature type="region of interest" description="Disordered" evidence="3">
    <location>
        <begin position="1"/>
        <end position="35"/>
    </location>
</feature>
<feature type="compositionally biased region" description="Low complexity" evidence="3">
    <location>
        <begin position="7"/>
        <end position="30"/>
    </location>
</feature>
<dbReference type="PANTHER" id="PTHR30055:SF237">
    <property type="entry name" value="TRANSCRIPTIONAL REPRESSOR MCE3R"/>
    <property type="match status" value="1"/>
</dbReference>
<evidence type="ECO:0000256" key="2">
    <source>
        <dbReference type="PROSITE-ProRule" id="PRU00335"/>
    </source>
</evidence>
<feature type="DNA-binding region" description="H-T-H motif" evidence="2">
    <location>
        <begin position="60"/>
        <end position="79"/>
    </location>
</feature>
<reference evidence="5 6" key="1">
    <citation type="submission" date="2023-09" db="EMBL/GenBank/DDBJ databases">
        <title>Microbacterium fusihabitans sp. nov., Microbacterium phycihabitans sp. nov., and Microbacterium cervinum sp. nov., isolated from dried seaweeds of beach.</title>
        <authorList>
            <person name="Lee S.D."/>
        </authorList>
    </citation>
    <scope>NUCLEOTIDE SEQUENCE [LARGE SCALE GENOMIC DNA]</scope>
    <source>
        <strain evidence="5 6">KSW4-17</strain>
    </source>
</reference>
<evidence type="ECO:0000313" key="6">
    <source>
        <dbReference type="Proteomes" id="UP001263371"/>
    </source>
</evidence>
<comment type="caution">
    <text evidence="5">The sequence shown here is derived from an EMBL/GenBank/DDBJ whole genome shotgun (WGS) entry which is preliminary data.</text>
</comment>
<dbReference type="InterPro" id="IPR023772">
    <property type="entry name" value="DNA-bd_HTH_TetR-type_CS"/>
</dbReference>
<dbReference type="PRINTS" id="PR00455">
    <property type="entry name" value="HTHTETR"/>
</dbReference>
<name>A0ABU3TBH4_9MICO</name>
<dbReference type="SUPFAM" id="SSF46689">
    <property type="entry name" value="Homeodomain-like"/>
    <property type="match status" value="1"/>
</dbReference>
<sequence>MTRPLDPSRAAAADDTATPPAAARTTAPSTARDRAKAERRAALLAAAARLFAERGFDGVTLGDIGEAAGVSGPAVYRHVASKQALLGAILVDVSERLLTGGRAVAAAHRPAPAADRRVAGVSRRSARPASGILAALVDFHVAFALAEADVIRVQDRDLDRLAPDDRRAVRRLQNAYVEVWTDALASPDSHARDRRAQTPDAESPAERRVRALACFGLINSTPHSVRGVPASRVRPTLTRMALAALTA</sequence>
<evidence type="ECO:0000256" key="3">
    <source>
        <dbReference type="SAM" id="MobiDB-lite"/>
    </source>
</evidence>
<dbReference type="InterPro" id="IPR009057">
    <property type="entry name" value="Homeodomain-like_sf"/>
</dbReference>
<dbReference type="RefSeq" id="WP_315995825.1">
    <property type="nucleotide sequence ID" value="NZ_JAWDIS010000003.1"/>
</dbReference>
<keyword evidence="6" id="KW-1185">Reference proteome</keyword>
<gene>
    <name evidence="5" type="ORF">RWH45_15855</name>
</gene>
<dbReference type="PROSITE" id="PS01081">
    <property type="entry name" value="HTH_TETR_1"/>
    <property type="match status" value="1"/>
</dbReference>
<keyword evidence="1 2" id="KW-0238">DNA-binding</keyword>
<dbReference type="PROSITE" id="PS50977">
    <property type="entry name" value="HTH_TETR_2"/>
    <property type="match status" value="1"/>
</dbReference>
<protein>
    <submittedName>
        <fullName evidence="5">TetR/AcrR family transcriptional regulator</fullName>
    </submittedName>
</protein>
<evidence type="ECO:0000259" key="4">
    <source>
        <dbReference type="PROSITE" id="PS50977"/>
    </source>
</evidence>
<dbReference type="EMBL" id="JAWDIS010000003">
    <property type="protein sequence ID" value="MDU0368684.1"/>
    <property type="molecule type" value="Genomic_DNA"/>
</dbReference>
<dbReference type="InterPro" id="IPR001647">
    <property type="entry name" value="HTH_TetR"/>
</dbReference>
<dbReference type="PANTHER" id="PTHR30055">
    <property type="entry name" value="HTH-TYPE TRANSCRIPTIONAL REGULATOR RUTR"/>
    <property type="match status" value="1"/>
</dbReference>